<dbReference type="PANTHER" id="PTHR43690">
    <property type="entry name" value="NARDILYSIN"/>
    <property type="match status" value="1"/>
</dbReference>
<dbReference type="Pfam" id="PF00675">
    <property type="entry name" value="Peptidase_M16"/>
    <property type="match status" value="2"/>
</dbReference>
<dbReference type="InterPro" id="IPR007863">
    <property type="entry name" value="Peptidase_M16_C"/>
</dbReference>
<dbReference type="InterPro" id="IPR050626">
    <property type="entry name" value="Peptidase_M16"/>
</dbReference>
<evidence type="ECO:0000259" key="6">
    <source>
        <dbReference type="Pfam" id="PF00675"/>
    </source>
</evidence>
<dbReference type="GO" id="GO:0008237">
    <property type="term" value="F:metallopeptidase activity"/>
    <property type="evidence" value="ECO:0007669"/>
    <property type="project" value="UniProtKB-KW"/>
</dbReference>
<feature type="domain" description="Peptidase M16 N-terminal" evidence="6">
    <location>
        <begin position="68"/>
        <end position="193"/>
    </location>
</feature>
<dbReference type="Pfam" id="PF05193">
    <property type="entry name" value="Peptidase_M16_C"/>
    <property type="match status" value="2"/>
</dbReference>
<feature type="domain" description="Peptidase M16 C-terminal" evidence="7">
    <location>
        <begin position="226"/>
        <end position="402"/>
    </location>
</feature>
<name>A0A4Q0P472_9FLAO</name>
<evidence type="ECO:0000313" key="8">
    <source>
        <dbReference type="EMBL" id="RXG20816.1"/>
    </source>
</evidence>
<evidence type="ECO:0000256" key="1">
    <source>
        <dbReference type="ARBA" id="ARBA00007261"/>
    </source>
</evidence>
<reference evidence="8 9" key="1">
    <citation type="submission" date="2018-07" db="EMBL/GenBank/DDBJ databases">
        <title>Leeuwenhoekiella genomics.</title>
        <authorList>
            <person name="Tahon G."/>
            <person name="Willems A."/>
        </authorList>
    </citation>
    <scope>NUCLEOTIDE SEQUENCE [LARGE SCALE GENOMIC DNA]</scope>
    <source>
        <strain evidence="8 9">LMG 22550</strain>
    </source>
</reference>
<feature type="domain" description="Peptidase M16 N-terminal" evidence="6">
    <location>
        <begin position="554"/>
        <end position="665"/>
    </location>
</feature>
<evidence type="ECO:0000256" key="5">
    <source>
        <dbReference type="ARBA" id="ARBA00023049"/>
    </source>
</evidence>
<dbReference type="GO" id="GO:0046872">
    <property type="term" value="F:metal ion binding"/>
    <property type="evidence" value="ECO:0007669"/>
    <property type="project" value="InterPro"/>
</dbReference>
<evidence type="ECO:0000259" key="7">
    <source>
        <dbReference type="Pfam" id="PF05193"/>
    </source>
</evidence>
<evidence type="ECO:0000256" key="3">
    <source>
        <dbReference type="ARBA" id="ARBA00022801"/>
    </source>
</evidence>
<evidence type="ECO:0000256" key="4">
    <source>
        <dbReference type="ARBA" id="ARBA00022833"/>
    </source>
</evidence>
<accession>A0A4Q0P472</accession>
<proteinExistence type="inferred from homology"/>
<keyword evidence="4" id="KW-0862">Zinc</keyword>
<comment type="caution">
    <text evidence="8">The sequence shown here is derived from an EMBL/GenBank/DDBJ whole genome shotgun (WGS) entry which is preliminary data.</text>
</comment>
<feature type="domain" description="Peptidase M16 C-terminal" evidence="7">
    <location>
        <begin position="700"/>
        <end position="871"/>
    </location>
</feature>
<keyword evidence="9" id="KW-1185">Reference proteome</keyword>
<keyword evidence="5" id="KW-0482">Metalloprotease</keyword>
<keyword evidence="3" id="KW-0378">Hydrolase</keyword>
<sequence length="963" mass="107834">MKKKKIKTYLERNLHLINFMKKHFIYLSLSVFVLASCGSNKTEITKPEESNQLQVNYESYTLDNGLTVILHQDSSDPVVAVALTAHVGSAKEKEGRTGFAHLFEHLLFLESENLGKGGLDKMSARVGGSGANGSTNRDRTNYFQTVPSDALEKMIWAEADKLGYFINTVTEPVLAKEKQVVKNEKRQSYDNRPYGHQNYVIHKNLYPKDHPYNWQVIGSLEDLQNATLSDVKEFYNRWYVPNNVTLTIAGDFDTQETKNWINKYFAEIPRGSDIPVVEKRVPKLTSIKNLYYEDNFARLPQLTMTWPAAPEYTKDSYALEVLANFLSNGKKAVLNTVLIDSLQLAANPTMRYGGSELSGEINLSVRANAGVDLDSVYKAINEAFRLFEENGISKEELERIKATQETKFYSSLSSVLGKGFQLAQYQIFAGNPGYINADLKQIQAVTIADVKSVYDKYIKDKNYVTTSFIPKGDMALALEGAQPAEVEEEQIVNGAEDEFDPSITSEYERSYSSFDRSKEPKYGEAPKLNLPDVWTAELDNELKIHGIQSDEVPLVNFQFTIQGGLITEPNKKEGVANLTAALLTKGTLHKTPAELEDALALLGTTINLRVSEENTILQGVTLSRNFDKTMNLVAEIVLEPRWDSTEFILEKKNILTRLEQQKGDPGSIADIAFAKAIYGKDHVLAKNRLGTIQSVKNLAIEDVKSYYNLFAPNITSLEIVGDLSQSEITTALATLNSKWKSKNVSIIKPSAAKQVNNPIIYFIDVPGAKQSQLRFGYVALAATDKDYLQAQMMNYRLGGGGFASDLTQMLRETKGYTYGIRSRFDGSSLPGPFMISSGVRSNVTAESTELIREIMQNYADNFDEQDLELTKGYFLKSDARNFETSSAKIDYLNKIATLDFSPDFIIKNQQTIKNTTTDDIRQMARKYADPSKLIYVIVGDASTQLQKVQDLGIRVKVVNENLE</sequence>
<evidence type="ECO:0000256" key="2">
    <source>
        <dbReference type="ARBA" id="ARBA00022670"/>
    </source>
</evidence>
<gene>
    <name evidence="8" type="ORF">DSM00_2920</name>
</gene>
<comment type="similarity">
    <text evidence="1">Belongs to the peptidase M16 family.</text>
</comment>
<dbReference type="AlphaFoldDB" id="A0A4Q0P472"/>
<dbReference type="EMBL" id="QOVM01000007">
    <property type="protein sequence ID" value="RXG20816.1"/>
    <property type="molecule type" value="Genomic_DNA"/>
</dbReference>
<dbReference type="PANTHER" id="PTHR43690:SF35">
    <property type="entry name" value="NON-CATALYTIC MEMBER OF PEPTIDASE SUBFAMILY M16B-RELATED"/>
    <property type="match status" value="1"/>
</dbReference>
<dbReference type="Proteomes" id="UP000289238">
    <property type="component" value="Unassembled WGS sequence"/>
</dbReference>
<organism evidence="8 9">
    <name type="scientific">Leeuwenhoekiella aequorea</name>
    <dbReference type="NCBI Taxonomy" id="283736"/>
    <lineage>
        <taxon>Bacteria</taxon>
        <taxon>Pseudomonadati</taxon>
        <taxon>Bacteroidota</taxon>
        <taxon>Flavobacteriia</taxon>
        <taxon>Flavobacteriales</taxon>
        <taxon>Flavobacteriaceae</taxon>
        <taxon>Leeuwenhoekiella</taxon>
    </lineage>
</organism>
<dbReference type="InterPro" id="IPR011249">
    <property type="entry name" value="Metalloenz_LuxS/M16"/>
</dbReference>
<dbReference type="Gene3D" id="3.30.830.10">
    <property type="entry name" value="Metalloenzyme, LuxS/M16 peptidase-like"/>
    <property type="match status" value="4"/>
</dbReference>
<protein>
    <submittedName>
        <fullName evidence="8">Zinc protease</fullName>
    </submittedName>
</protein>
<dbReference type="InterPro" id="IPR011765">
    <property type="entry name" value="Pept_M16_N"/>
</dbReference>
<dbReference type="GO" id="GO:0006508">
    <property type="term" value="P:proteolysis"/>
    <property type="evidence" value="ECO:0007669"/>
    <property type="project" value="UniProtKB-KW"/>
</dbReference>
<dbReference type="SUPFAM" id="SSF63411">
    <property type="entry name" value="LuxS/MPP-like metallohydrolase"/>
    <property type="match status" value="4"/>
</dbReference>
<evidence type="ECO:0000313" key="9">
    <source>
        <dbReference type="Proteomes" id="UP000289238"/>
    </source>
</evidence>
<keyword evidence="2 8" id="KW-0645">Protease</keyword>